<keyword evidence="2" id="KW-0732">Signal</keyword>
<accession>A0ABQ1FFT5</accession>
<evidence type="ECO:0008006" key="5">
    <source>
        <dbReference type="Google" id="ProtNLM"/>
    </source>
</evidence>
<evidence type="ECO:0000256" key="2">
    <source>
        <dbReference type="SAM" id="SignalP"/>
    </source>
</evidence>
<feature type="transmembrane region" description="Helical" evidence="1">
    <location>
        <begin position="39"/>
        <end position="61"/>
    </location>
</feature>
<evidence type="ECO:0000313" key="4">
    <source>
        <dbReference type="Proteomes" id="UP000603317"/>
    </source>
</evidence>
<sequence>MNIKKTLIAGASASMLIASPIAAQADRASAPAEDSEQVFGGSFLISALIVAAVVVGIVLIADDDDEPVSP</sequence>
<gene>
    <name evidence="3" type="ORF">GCM10010923_18390</name>
</gene>
<reference evidence="4" key="1">
    <citation type="journal article" date="2019" name="Int. J. Syst. Evol. Microbiol.">
        <title>The Global Catalogue of Microorganisms (GCM) 10K type strain sequencing project: providing services to taxonomists for standard genome sequencing and annotation.</title>
        <authorList>
            <consortium name="The Broad Institute Genomics Platform"/>
            <consortium name="The Broad Institute Genome Sequencing Center for Infectious Disease"/>
            <person name="Wu L."/>
            <person name="Ma J."/>
        </authorList>
    </citation>
    <scope>NUCLEOTIDE SEQUENCE [LARGE SCALE GENOMIC DNA]</scope>
    <source>
        <strain evidence="4">CGMCC 1.15297</strain>
    </source>
</reference>
<keyword evidence="1" id="KW-1133">Transmembrane helix</keyword>
<feature type="chain" id="PRO_5047044833" description="Ferrochelatase" evidence="2">
    <location>
        <begin position="26"/>
        <end position="70"/>
    </location>
</feature>
<dbReference type="RefSeq" id="WP_188642410.1">
    <property type="nucleotide sequence ID" value="NZ_BMID01000001.1"/>
</dbReference>
<organism evidence="3 4">
    <name type="scientific">Blastomonas marina</name>
    <dbReference type="NCBI Taxonomy" id="1867408"/>
    <lineage>
        <taxon>Bacteria</taxon>
        <taxon>Pseudomonadati</taxon>
        <taxon>Pseudomonadota</taxon>
        <taxon>Alphaproteobacteria</taxon>
        <taxon>Sphingomonadales</taxon>
        <taxon>Sphingomonadaceae</taxon>
        <taxon>Blastomonas</taxon>
    </lineage>
</organism>
<proteinExistence type="predicted"/>
<evidence type="ECO:0000313" key="3">
    <source>
        <dbReference type="EMBL" id="GGA08474.1"/>
    </source>
</evidence>
<keyword evidence="4" id="KW-1185">Reference proteome</keyword>
<dbReference type="Proteomes" id="UP000603317">
    <property type="component" value="Unassembled WGS sequence"/>
</dbReference>
<evidence type="ECO:0000256" key="1">
    <source>
        <dbReference type="SAM" id="Phobius"/>
    </source>
</evidence>
<protein>
    <recommendedName>
        <fullName evidence="5">Ferrochelatase</fullName>
    </recommendedName>
</protein>
<keyword evidence="1" id="KW-0472">Membrane</keyword>
<dbReference type="EMBL" id="BMID01000001">
    <property type="protein sequence ID" value="GGA08474.1"/>
    <property type="molecule type" value="Genomic_DNA"/>
</dbReference>
<name>A0ABQ1FFT5_9SPHN</name>
<feature type="signal peptide" evidence="2">
    <location>
        <begin position="1"/>
        <end position="25"/>
    </location>
</feature>
<keyword evidence="1" id="KW-0812">Transmembrane</keyword>
<comment type="caution">
    <text evidence="3">The sequence shown here is derived from an EMBL/GenBank/DDBJ whole genome shotgun (WGS) entry which is preliminary data.</text>
</comment>